<dbReference type="EMBL" id="JAEUGD010000018">
    <property type="protein sequence ID" value="MBL6445769.1"/>
    <property type="molecule type" value="Genomic_DNA"/>
</dbReference>
<evidence type="ECO:0000313" key="3">
    <source>
        <dbReference type="EMBL" id="MBL6445769.1"/>
    </source>
</evidence>
<organism evidence="3 4">
    <name type="scientific">Fulvivirga marina</name>
    <dbReference type="NCBI Taxonomy" id="2494733"/>
    <lineage>
        <taxon>Bacteria</taxon>
        <taxon>Pseudomonadati</taxon>
        <taxon>Bacteroidota</taxon>
        <taxon>Cytophagia</taxon>
        <taxon>Cytophagales</taxon>
        <taxon>Fulvivirgaceae</taxon>
        <taxon>Fulvivirga</taxon>
    </lineage>
</organism>
<dbReference type="Proteomes" id="UP000614216">
    <property type="component" value="Unassembled WGS sequence"/>
</dbReference>
<gene>
    <name evidence="3" type="ORF">JMN32_05580</name>
</gene>
<dbReference type="RefSeq" id="WP_202855318.1">
    <property type="nucleotide sequence ID" value="NZ_JAEUGD010000018.1"/>
</dbReference>
<feature type="domain" description="ATP-grasp" evidence="2">
    <location>
        <begin position="90"/>
        <end position="297"/>
    </location>
</feature>
<keyword evidence="1" id="KW-0547">Nucleotide-binding</keyword>
<evidence type="ECO:0000256" key="1">
    <source>
        <dbReference type="PROSITE-ProRule" id="PRU00409"/>
    </source>
</evidence>
<dbReference type="InterPro" id="IPR003806">
    <property type="entry name" value="ATP-grasp_PylC-type"/>
</dbReference>
<keyword evidence="4" id="KW-1185">Reference proteome</keyword>
<evidence type="ECO:0000259" key="2">
    <source>
        <dbReference type="PROSITE" id="PS50975"/>
    </source>
</evidence>
<dbReference type="PROSITE" id="PS50975">
    <property type="entry name" value="ATP_GRASP"/>
    <property type="match status" value="1"/>
</dbReference>
<name>A0A937FTU3_9BACT</name>
<sequence>MILSRKYNLVLVPHIYSNQTDDFNRIAKYIETNTEDIKVFVLEDTEENLAVGDELKGKPTLVFAIFPLQHLDELPGTIYQGSRMDKYDEIRALRCNDLPVPFTRILSKNYRPDMNEFGDYVVMKPVRGLQGADVRIVKNSKVKWREPKTKAADHTQMWVIQDFIYTGKWPVSYRVTSLFGEVLFSVKIEADKSRQPLESADSFKDFGGSIVSTGKGCDFTLSYDEDIIGLGEEAHKKAFPDVPLIGCDIVKDPNTGEIYIIEVNSLGLVWHFSSPMGISSQKHSNINYESQFQGIDKAADILIRKTRSLS</sequence>
<reference evidence="3" key="1">
    <citation type="submission" date="2021-01" db="EMBL/GenBank/DDBJ databases">
        <title>Fulvivirga kasyanovii gen. nov., sp nov., a novel member of the phylum Bacteroidetes isolated from seawater in a mussel farm.</title>
        <authorList>
            <person name="Zhao L.-H."/>
            <person name="Wang Z.-J."/>
        </authorList>
    </citation>
    <scope>NUCLEOTIDE SEQUENCE</scope>
    <source>
        <strain evidence="3">29W222</strain>
    </source>
</reference>
<proteinExistence type="predicted"/>
<keyword evidence="1" id="KW-0067">ATP-binding</keyword>
<dbReference type="SUPFAM" id="SSF56059">
    <property type="entry name" value="Glutathione synthetase ATP-binding domain-like"/>
    <property type="match status" value="1"/>
</dbReference>
<dbReference type="GO" id="GO:0005524">
    <property type="term" value="F:ATP binding"/>
    <property type="evidence" value="ECO:0007669"/>
    <property type="project" value="UniProtKB-UniRule"/>
</dbReference>
<dbReference type="GO" id="GO:0046872">
    <property type="term" value="F:metal ion binding"/>
    <property type="evidence" value="ECO:0007669"/>
    <property type="project" value="InterPro"/>
</dbReference>
<dbReference type="Pfam" id="PF02655">
    <property type="entry name" value="ATP-grasp_3"/>
    <property type="match status" value="1"/>
</dbReference>
<dbReference type="AlphaFoldDB" id="A0A937FTU3"/>
<comment type="caution">
    <text evidence="3">The sequence shown here is derived from an EMBL/GenBank/DDBJ whole genome shotgun (WGS) entry which is preliminary data.</text>
</comment>
<evidence type="ECO:0000313" key="4">
    <source>
        <dbReference type="Proteomes" id="UP000614216"/>
    </source>
</evidence>
<dbReference type="InterPro" id="IPR011761">
    <property type="entry name" value="ATP-grasp"/>
</dbReference>
<protein>
    <submittedName>
        <fullName evidence="3">ATP-grasp domain-containing protein</fullName>
    </submittedName>
</protein>
<accession>A0A937FTU3</accession>